<dbReference type="Pfam" id="PF00593">
    <property type="entry name" value="TonB_dep_Rec_b-barrel"/>
    <property type="match status" value="1"/>
</dbReference>
<evidence type="ECO:0000256" key="7">
    <source>
        <dbReference type="ARBA" id="ARBA00023065"/>
    </source>
</evidence>
<evidence type="ECO:0000256" key="13">
    <source>
        <dbReference type="SAM" id="SignalP"/>
    </source>
</evidence>
<dbReference type="GO" id="GO:0006826">
    <property type="term" value="P:iron ion transport"/>
    <property type="evidence" value="ECO:0007669"/>
    <property type="project" value="UniProtKB-KW"/>
</dbReference>
<dbReference type="AlphaFoldDB" id="A0AA37T0V4"/>
<name>A0AA37T0V4_9GAMM</name>
<keyword evidence="3 11" id="KW-1134">Transmembrane beta strand</keyword>
<evidence type="ECO:0000313" key="16">
    <source>
        <dbReference type="EMBL" id="GLS24794.1"/>
    </source>
</evidence>
<protein>
    <submittedName>
        <fullName evidence="16">TonB-dependent receptor</fullName>
    </submittedName>
</protein>
<dbReference type="InterPro" id="IPR012910">
    <property type="entry name" value="Plug_dom"/>
</dbReference>
<dbReference type="Proteomes" id="UP001156870">
    <property type="component" value="Unassembled WGS sequence"/>
</dbReference>
<gene>
    <name evidence="16" type="primary">nicT</name>
    <name evidence="16" type="ORF">GCM10007877_05080</name>
</gene>
<keyword evidence="2 11" id="KW-0813">Transport</keyword>
<evidence type="ECO:0000256" key="5">
    <source>
        <dbReference type="ARBA" id="ARBA00022692"/>
    </source>
</evidence>
<dbReference type="PROSITE" id="PS52016">
    <property type="entry name" value="TONB_DEPENDENT_REC_3"/>
    <property type="match status" value="1"/>
</dbReference>
<keyword evidence="5 11" id="KW-0812">Transmembrane</keyword>
<accession>A0AA37T0V4</accession>
<keyword evidence="9 11" id="KW-0472">Membrane</keyword>
<dbReference type="InterPro" id="IPR036942">
    <property type="entry name" value="Beta-barrel_TonB_sf"/>
</dbReference>
<evidence type="ECO:0000256" key="1">
    <source>
        <dbReference type="ARBA" id="ARBA00004571"/>
    </source>
</evidence>
<keyword evidence="7" id="KW-0406">Ion transport</keyword>
<evidence type="ECO:0000256" key="9">
    <source>
        <dbReference type="ARBA" id="ARBA00023136"/>
    </source>
</evidence>
<evidence type="ECO:0000256" key="11">
    <source>
        <dbReference type="PROSITE-ProRule" id="PRU01360"/>
    </source>
</evidence>
<evidence type="ECO:0000256" key="3">
    <source>
        <dbReference type="ARBA" id="ARBA00022452"/>
    </source>
</evidence>
<evidence type="ECO:0000313" key="17">
    <source>
        <dbReference type="Proteomes" id="UP001156870"/>
    </source>
</evidence>
<evidence type="ECO:0000256" key="12">
    <source>
        <dbReference type="RuleBase" id="RU003357"/>
    </source>
</evidence>
<evidence type="ECO:0000259" key="15">
    <source>
        <dbReference type="Pfam" id="PF07715"/>
    </source>
</evidence>
<evidence type="ECO:0000259" key="14">
    <source>
        <dbReference type="Pfam" id="PF00593"/>
    </source>
</evidence>
<dbReference type="GO" id="GO:0009279">
    <property type="term" value="C:cell outer membrane"/>
    <property type="evidence" value="ECO:0007669"/>
    <property type="project" value="UniProtKB-SubCell"/>
</dbReference>
<dbReference type="EMBL" id="BSPD01000020">
    <property type="protein sequence ID" value="GLS24794.1"/>
    <property type="molecule type" value="Genomic_DNA"/>
</dbReference>
<evidence type="ECO:0000256" key="8">
    <source>
        <dbReference type="ARBA" id="ARBA00023077"/>
    </source>
</evidence>
<keyword evidence="6" id="KW-0408">Iron</keyword>
<evidence type="ECO:0000256" key="10">
    <source>
        <dbReference type="ARBA" id="ARBA00023237"/>
    </source>
</evidence>
<comment type="similarity">
    <text evidence="11 12">Belongs to the TonB-dependent receptor family.</text>
</comment>
<dbReference type="Gene3D" id="2.40.170.20">
    <property type="entry name" value="TonB-dependent receptor, beta-barrel domain"/>
    <property type="match status" value="1"/>
</dbReference>
<feature type="chain" id="PRO_5041414409" evidence="13">
    <location>
        <begin position="21"/>
        <end position="684"/>
    </location>
</feature>
<evidence type="ECO:0000256" key="2">
    <source>
        <dbReference type="ARBA" id="ARBA00022448"/>
    </source>
</evidence>
<keyword evidence="10 11" id="KW-0998">Cell outer membrane</keyword>
<keyword evidence="17" id="KW-1185">Reference proteome</keyword>
<organism evidence="16 17">
    <name type="scientific">Marinibactrum halimedae</name>
    <dbReference type="NCBI Taxonomy" id="1444977"/>
    <lineage>
        <taxon>Bacteria</taxon>
        <taxon>Pseudomonadati</taxon>
        <taxon>Pseudomonadota</taxon>
        <taxon>Gammaproteobacteria</taxon>
        <taxon>Cellvibrionales</taxon>
        <taxon>Cellvibrionaceae</taxon>
        <taxon>Marinibactrum</taxon>
    </lineage>
</organism>
<keyword evidence="8 12" id="KW-0798">TonB box</keyword>
<keyword evidence="13" id="KW-0732">Signal</keyword>
<evidence type="ECO:0000256" key="4">
    <source>
        <dbReference type="ARBA" id="ARBA00022496"/>
    </source>
</evidence>
<feature type="domain" description="TonB-dependent receptor-like beta-barrel" evidence="14">
    <location>
        <begin position="259"/>
        <end position="638"/>
    </location>
</feature>
<dbReference type="PANTHER" id="PTHR32552:SF81">
    <property type="entry name" value="TONB-DEPENDENT OUTER MEMBRANE RECEPTOR"/>
    <property type="match status" value="1"/>
</dbReference>
<feature type="signal peptide" evidence="13">
    <location>
        <begin position="1"/>
        <end position="20"/>
    </location>
</feature>
<dbReference type="RefSeq" id="WP_232592382.1">
    <property type="nucleotide sequence ID" value="NZ_BSPD01000020.1"/>
</dbReference>
<reference evidence="16 17" key="1">
    <citation type="journal article" date="2014" name="Int. J. Syst. Evol. Microbiol.">
        <title>Complete genome sequence of Corynebacterium casei LMG S-19264T (=DSM 44701T), isolated from a smear-ripened cheese.</title>
        <authorList>
            <consortium name="US DOE Joint Genome Institute (JGI-PGF)"/>
            <person name="Walter F."/>
            <person name="Albersmeier A."/>
            <person name="Kalinowski J."/>
            <person name="Ruckert C."/>
        </authorList>
    </citation>
    <scope>NUCLEOTIDE SEQUENCE [LARGE SCALE GENOMIC DNA]</scope>
    <source>
        <strain evidence="16 17">NBRC 110095</strain>
    </source>
</reference>
<keyword evidence="4" id="KW-0410">Iron transport</keyword>
<dbReference type="InterPro" id="IPR039426">
    <property type="entry name" value="TonB-dep_rcpt-like"/>
</dbReference>
<dbReference type="InterPro" id="IPR037066">
    <property type="entry name" value="Plug_dom_sf"/>
</dbReference>
<comment type="subcellular location">
    <subcellularLocation>
        <location evidence="1 11">Cell outer membrane</location>
        <topology evidence="1 11">Multi-pass membrane protein</topology>
    </subcellularLocation>
</comment>
<proteinExistence type="inferred from homology"/>
<dbReference type="Gene3D" id="2.170.130.10">
    <property type="entry name" value="TonB-dependent receptor, plug domain"/>
    <property type="match status" value="1"/>
</dbReference>
<comment type="caution">
    <text evidence="16">The sequence shown here is derived from an EMBL/GenBank/DDBJ whole genome shotgun (WGS) entry which is preliminary data.</text>
</comment>
<dbReference type="Pfam" id="PF07715">
    <property type="entry name" value="Plug"/>
    <property type="match status" value="1"/>
</dbReference>
<dbReference type="SUPFAM" id="SSF56935">
    <property type="entry name" value="Porins"/>
    <property type="match status" value="1"/>
</dbReference>
<dbReference type="InterPro" id="IPR000531">
    <property type="entry name" value="Beta-barrel_TonB"/>
</dbReference>
<dbReference type="PANTHER" id="PTHR32552">
    <property type="entry name" value="FERRICHROME IRON RECEPTOR-RELATED"/>
    <property type="match status" value="1"/>
</dbReference>
<feature type="domain" description="TonB-dependent receptor plug" evidence="15">
    <location>
        <begin position="40"/>
        <end position="149"/>
    </location>
</feature>
<keyword evidence="16" id="KW-0675">Receptor</keyword>
<sequence length="684" mass="76706">MKRLQKLFLLMVAGPNLAYAHTIETVTVEGRQTNLVGVSTSASEGLIGQKEMEIRPLLRTGEVLELVPGMVATQHSGTGKANQYFLRGFNLDHGTDFSTSVDGMPVNMRTHGHGQGYTDLNFLIPETVSQLAYKKGAYYADVGDFSGAGSAEITTFKQPENNIVDITAGEYDYYRLFLMSNIALAGGNTLFAVERNDYDGPWSDIEEDVDKTNVLIKHTTPLSQGHMSVAFMTYDNQWNSADQIPSRAVEQGIIDELGSLDNTLGGESSRYSLNANWEFGNWQGSAYIIDYDLNLWSNFTYFLDDETNGDQFEQVDDRVIYGGHVNYSLKDSFMGKPMENRFGIEWRVDDIDETGLYQSQARQRRGVIRSDQVKESSIGVFWENKMTWTDQLHSVVGIRSDYYDFEVDDQVGTNTNGIDLSTNNGNTNDDITSLKGSLIYTFNSEWESYISVGQGFHSNDARGTTTRIDPSDGSLVETVDPLVRSFGYEMGIRGFISDKINTSLSLWTLELDSELLFVGDAGNTEASRRSERNGFEITAYYHITEQWSADVEYAYTDAKFTNSAPEGDNIPGAIESVFQAGLNADFGNSWFGSLRVRHFGERPLIEDGTVKSDPSTIWNLRVGYHLADWTFKADILNLTDSDDHDIDYFYASRLNSESSGQEVEDIHYHVMEPRSVRFSVGYQF</sequence>
<evidence type="ECO:0000256" key="6">
    <source>
        <dbReference type="ARBA" id="ARBA00023004"/>
    </source>
</evidence>